<accession>A0A9D1NVH8</accession>
<reference evidence="7" key="2">
    <citation type="journal article" date="2021" name="PeerJ">
        <title>Extensive microbial diversity within the chicken gut microbiome revealed by metagenomics and culture.</title>
        <authorList>
            <person name="Gilroy R."/>
            <person name="Ravi A."/>
            <person name="Getino M."/>
            <person name="Pursley I."/>
            <person name="Horton D.L."/>
            <person name="Alikhan N.F."/>
            <person name="Baker D."/>
            <person name="Gharbi K."/>
            <person name="Hall N."/>
            <person name="Watson M."/>
            <person name="Adriaenssens E.M."/>
            <person name="Foster-Nyarko E."/>
            <person name="Jarju S."/>
            <person name="Secka A."/>
            <person name="Antonio M."/>
            <person name="Oren A."/>
            <person name="Chaudhuri R.R."/>
            <person name="La Ragione R."/>
            <person name="Hildebrand F."/>
            <person name="Pallen M.J."/>
        </authorList>
    </citation>
    <scope>NUCLEOTIDE SEQUENCE</scope>
    <source>
        <strain evidence="7">ChiBcec2-4451</strain>
    </source>
</reference>
<dbReference type="PANTHER" id="PTHR30001:SF0">
    <property type="entry name" value="RIBONUCLEASE G"/>
    <property type="match status" value="1"/>
</dbReference>
<keyword evidence="5" id="KW-0694">RNA-binding</keyword>
<dbReference type="AlphaFoldDB" id="A0A9D1NVH8"/>
<dbReference type="InterPro" id="IPR019307">
    <property type="entry name" value="RNA-bd_AU-1/RNase_E/G"/>
</dbReference>
<dbReference type="GO" id="GO:0004540">
    <property type="term" value="F:RNA nuclease activity"/>
    <property type="evidence" value="ECO:0007669"/>
    <property type="project" value="InterPro"/>
</dbReference>
<dbReference type="CDD" id="cd04453">
    <property type="entry name" value="S1_RNase_E"/>
    <property type="match status" value="1"/>
</dbReference>
<evidence type="ECO:0000313" key="8">
    <source>
        <dbReference type="Proteomes" id="UP000886723"/>
    </source>
</evidence>
<evidence type="ECO:0000256" key="1">
    <source>
        <dbReference type="ARBA" id="ARBA00001946"/>
    </source>
</evidence>
<dbReference type="Proteomes" id="UP000886723">
    <property type="component" value="Unassembled WGS sequence"/>
</dbReference>
<dbReference type="Gene3D" id="2.40.50.140">
    <property type="entry name" value="Nucleic acid-binding proteins"/>
    <property type="match status" value="1"/>
</dbReference>
<organism evidence="7 8">
    <name type="scientific">Candidatus Pullilachnospira stercoravium</name>
    <dbReference type="NCBI Taxonomy" id="2840913"/>
    <lineage>
        <taxon>Bacteria</taxon>
        <taxon>Bacillati</taxon>
        <taxon>Bacillota</taxon>
        <taxon>Clostridia</taxon>
        <taxon>Lachnospirales</taxon>
        <taxon>Lachnospiraceae</taxon>
        <taxon>Lachnospiraceae incertae sedis</taxon>
        <taxon>Candidatus Pullilachnospira</taxon>
    </lineage>
</organism>
<protein>
    <submittedName>
        <fullName evidence="7">Ribonuclease E/G</fullName>
    </submittedName>
</protein>
<dbReference type="GO" id="GO:0006364">
    <property type="term" value="P:rRNA processing"/>
    <property type="evidence" value="ECO:0007669"/>
    <property type="project" value="TreeGrafter"/>
</dbReference>
<comment type="cofactor">
    <cofactor evidence="1">
        <name>Mg(2+)</name>
        <dbReference type="ChEBI" id="CHEBI:18420"/>
    </cofactor>
</comment>
<dbReference type="Pfam" id="PF10150">
    <property type="entry name" value="RNase_E_G"/>
    <property type="match status" value="1"/>
</dbReference>
<keyword evidence="2" id="KW-0479">Metal-binding</keyword>
<evidence type="ECO:0000256" key="5">
    <source>
        <dbReference type="ARBA" id="ARBA00022884"/>
    </source>
</evidence>
<sequence length="398" mass="44832">MEKLIITHMEIRKKQALVTALWRDGRLWNLDLAPAGESRLLGSIHVGKVQKVLPDQKGAFVEIEGRLPCYFATDKITGPMFRRGSRQGKLSPGDELLVQVTREALKSKAPSVSSNLSFPGEYLVLTTENRMLGVSSRIPKPNRARLRQMLAEALGEERTYGVIVRTNAVQANREQLLSELSVLRARMDAVLKKGSYAPCYTRIMDGDLPETEAVKNCVWENLEKVITDDPGIYQRLLRFVEETYPGGQAKVELYEDPLLPLSKLFSLEAAIGEALDKRVWLKSGGFLVIEQTEACAVIDVNSGKYVAKRDTGEMAARINREAAREILRQIRLRNLSGIILVDFINMNQEEQEQLLALMRGLAKEDRITTRAVDVTELGIMELTRRKEKKTLAQQLEEL</sequence>
<keyword evidence="3" id="KW-0378">Hydrolase</keyword>
<dbReference type="EMBL" id="DVON01000237">
    <property type="protein sequence ID" value="HIV13682.1"/>
    <property type="molecule type" value="Genomic_DNA"/>
</dbReference>
<evidence type="ECO:0000256" key="2">
    <source>
        <dbReference type="ARBA" id="ARBA00022723"/>
    </source>
</evidence>
<dbReference type="InterPro" id="IPR012340">
    <property type="entry name" value="NA-bd_OB-fold"/>
</dbReference>
<dbReference type="GO" id="GO:0046872">
    <property type="term" value="F:metal ion binding"/>
    <property type="evidence" value="ECO:0007669"/>
    <property type="project" value="UniProtKB-KW"/>
</dbReference>
<evidence type="ECO:0000256" key="4">
    <source>
        <dbReference type="ARBA" id="ARBA00022842"/>
    </source>
</evidence>
<dbReference type="GO" id="GO:0005737">
    <property type="term" value="C:cytoplasm"/>
    <property type="evidence" value="ECO:0007669"/>
    <property type="project" value="TreeGrafter"/>
</dbReference>
<reference evidence="7" key="1">
    <citation type="submission" date="2020-10" db="EMBL/GenBank/DDBJ databases">
        <authorList>
            <person name="Gilroy R."/>
        </authorList>
    </citation>
    <scope>NUCLEOTIDE SEQUENCE</scope>
    <source>
        <strain evidence="7">ChiBcec2-4451</strain>
    </source>
</reference>
<dbReference type="PANTHER" id="PTHR30001">
    <property type="entry name" value="RIBONUCLEASE"/>
    <property type="match status" value="1"/>
</dbReference>
<evidence type="ECO:0000259" key="6">
    <source>
        <dbReference type="Pfam" id="PF10150"/>
    </source>
</evidence>
<comment type="caution">
    <text evidence="7">The sequence shown here is derived from an EMBL/GenBank/DDBJ whole genome shotgun (WGS) entry which is preliminary data.</text>
</comment>
<dbReference type="GO" id="GO:0016787">
    <property type="term" value="F:hydrolase activity"/>
    <property type="evidence" value="ECO:0007669"/>
    <property type="project" value="UniProtKB-KW"/>
</dbReference>
<evidence type="ECO:0000256" key="3">
    <source>
        <dbReference type="ARBA" id="ARBA00022801"/>
    </source>
</evidence>
<proteinExistence type="predicted"/>
<dbReference type="GO" id="GO:0003723">
    <property type="term" value="F:RNA binding"/>
    <property type="evidence" value="ECO:0007669"/>
    <property type="project" value="UniProtKB-KW"/>
</dbReference>
<keyword evidence="4" id="KW-0460">Magnesium</keyword>
<dbReference type="InterPro" id="IPR004659">
    <property type="entry name" value="RNase_E/G"/>
</dbReference>
<feature type="domain" description="RNA-binding protein AU-1/Ribonuclease E/G" evidence="6">
    <location>
        <begin position="117"/>
        <end position="386"/>
    </location>
</feature>
<name>A0A9D1NVH8_9FIRM</name>
<evidence type="ECO:0000313" key="7">
    <source>
        <dbReference type="EMBL" id="HIV13682.1"/>
    </source>
</evidence>
<dbReference type="SUPFAM" id="SSF50249">
    <property type="entry name" value="Nucleic acid-binding proteins"/>
    <property type="match status" value="1"/>
</dbReference>
<gene>
    <name evidence="7" type="ORF">IAA63_11155</name>
</gene>